<protein>
    <recommendedName>
        <fullName evidence="9">Nucleoporin POM33</fullName>
    </recommendedName>
</protein>
<gene>
    <name evidence="7" type="ORF">DSL72_002712</name>
</gene>
<evidence type="ECO:0000256" key="5">
    <source>
        <dbReference type="ARBA" id="ARBA00023136"/>
    </source>
</evidence>
<feature type="transmembrane region" description="Helical" evidence="6">
    <location>
        <begin position="120"/>
        <end position="142"/>
    </location>
</feature>
<feature type="transmembrane region" description="Helical" evidence="6">
    <location>
        <begin position="87"/>
        <end position="108"/>
    </location>
</feature>
<dbReference type="OrthoDB" id="5581259at2759"/>
<dbReference type="GO" id="GO:0061024">
    <property type="term" value="P:membrane organization"/>
    <property type="evidence" value="ECO:0007669"/>
    <property type="project" value="TreeGrafter"/>
</dbReference>
<dbReference type="Proteomes" id="UP000672032">
    <property type="component" value="Chromosome 3"/>
</dbReference>
<dbReference type="EMBL" id="CP063407">
    <property type="protein sequence ID" value="QSZ33126.1"/>
    <property type="molecule type" value="Genomic_DNA"/>
</dbReference>
<organism evidence="7 8">
    <name type="scientific">Monilinia vaccinii-corymbosi</name>
    <dbReference type="NCBI Taxonomy" id="61207"/>
    <lineage>
        <taxon>Eukaryota</taxon>
        <taxon>Fungi</taxon>
        <taxon>Dikarya</taxon>
        <taxon>Ascomycota</taxon>
        <taxon>Pezizomycotina</taxon>
        <taxon>Leotiomycetes</taxon>
        <taxon>Helotiales</taxon>
        <taxon>Sclerotiniaceae</taxon>
        <taxon>Monilinia</taxon>
    </lineage>
</organism>
<evidence type="ECO:0000313" key="7">
    <source>
        <dbReference type="EMBL" id="QSZ33126.1"/>
    </source>
</evidence>
<dbReference type="GO" id="GO:0071786">
    <property type="term" value="P:endoplasmic reticulum tubular network organization"/>
    <property type="evidence" value="ECO:0007669"/>
    <property type="project" value="TreeGrafter"/>
</dbReference>
<proteinExistence type="inferred from homology"/>
<evidence type="ECO:0000256" key="4">
    <source>
        <dbReference type="ARBA" id="ARBA00022989"/>
    </source>
</evidence>
<feature type="transmembrane region" description="Helical" evidence="6">
    <location>
        <begin position="215"/>
        <end position="242"/>
    </location>
</feature>
<keyword evidence="8" id="KW-1185">Reference proteome</keyword>
<dbReference type="InterPro" id="IPR051645">
    <property type="entry name" value="PER33/POM33_regulator"/>
</dbReference>
<evidence type="ECO:0000313" key="8">
    <source>
        <dbReference type="Proteomes" id="UP000672032"/>
    </source>
</evidence>
<dbReference type="InterPro" id="IPR005344">
    <property type="entry name" value="TMEM33/Pom33"/>
</dbReference>
<sequence length="311" mass="34385">MAPPPSAALPLQQRLIQLAQTLQFAWFVGYVEFPLFCPASKRELVEVSLQLPDSFNKAWPHVSLLFCILRYGLSYITFNYYSRWATFSYRTAFISAALTYGIVVYKAFRARARAGKANQAGLIALIADENVQYLAMALVWLFSKQYPLAMLPFGVYSVFHVATYSRTNLIPTLQPSPQGADPKAAPKPSALADTIGKFVKEYYDSSMGLVSLLEIILWGRIALSAIAFQSGSWILIVIYTAFLRSRFAQSAFVQGQFRQLVARIDSLVGAQSTPPAARQVWEGIKGGVRAFHDATDVGKYVAGAAPQKKTS</sequence>
<keyword evidence="4 6" id="KW-1133">Transmembrane helix</keyword>
<dbReference type="PANTHER" id="PTHR12703:SF4">
    <property type="entry name" value="TRANSMEMBRANE PROTEIN 33"/>
    <property type="match status" value="1"/>
</dbReference>
<evidence type="ECO:0000256" key="1">
    <source>
        <dbReference type="ARBA" id="ARBA00004141"/>
    </source>
</evidence>
<dbReference type="GO" id="GO:0005783">
    <property type="term" value="C:endoplasmic reticulum"/>
    <property type="evidence" value="ECO:0007669"/>
    <property type="project" value="TreeGrafter"/>
</dbReference>
<accession>A0A8A3PDH6</accession>
<dbReference type="Pfam" id="PF03661">
    <property type="entry name" value="TMEM33_Pom33"/>
    <property type="match status" value="1"/>
</dbReference>
<reference evidence="7" key="1">
    <citation type="submission" date="2020-10" db="EMBL/GenBank/DDBJ databases">
        <title>Genome Sequence of Monilinia vaccinii-corymbosi Sheds Light on Mummy Berry Disease Infection of Blueberry and Mating Type.</title>
        <authorList>
            <person name="Yow A.G."/>
            <person name="Zhang Y."/>
            <person name="Bansal K."/>
            <person name="Eacker S.M."/>
            <person name="Sullivan S."/>
            <person name="Liachko I."/>
            <person name="Cubeta M.A."/>
            <person name="Rollins J.A."/>
            <person name="Ashrafi H."/>
        </authorList>
    </citation>
    <scope>NUCLEOTIDE SEQUENCE</scope>
    <source>
        <strain evidence="7">RL-1</strain>
    </source>
</reference>
<evidence type="ECO:0000256" key="3">
    <source>
        <dbReference type="ARBA" id="ARBA00022692"/>
    </source>
</evidence>
<dbReference type="PANTHER" id="PTHR12703">
    <property type="entry name" value="TRANSMEMBRANE PROTEIN 33"/>
    <property type="match status" value="1"/>
</dbReference>
<name>A0A8A3PDH6_9HELO</name>
<evidence type="ECO:0000256" key="2">
    <source>
        <dbReference type="ARBA" id="ARBA00007322"/>
    </source>
</evidence>
<comment type="similarity">
    <text evidence="2">Belongs to the PER33/POM33 family.</text>
</comment>
<dbReference type="GO" id="GO:0016020">
    <property type="term" value="C:membrane"/>
    <property type="evidence" value="ECO:0007669"/>
    <property type="project" value="UniProtKB-SubCell"/>
</dbReference>
<keyword evidence="3 6" id="KW-0812">Transmembrane</keyword>
<evidence type="ECO:0008006" key="9">
    <source>
        <dbReference type="Google" id="ProtNLM"/>
    </source>
</evidence>
<dbReference type="AlphaFoldDB" id="A0A8A3PDH6"/>
<keyword evidence="5 6" id="KW-0472">Membrane</keyword>
<comment type="subcellular location">
    <subcellularLocation>
        <location evidence="1">Membrane</location>
        <topology evidence="1">Multi-pass membrane protein</topology>
    </subcellularLocation>
</comment>
<evidence type="ECO:0000256" key="6">
    <source>
        <dbReference type="SAM" id="Phobius"/>
    </source>
</evidence>